<evidence type="ECO:0000313" key="3">
    <source>
        <dbReference type="EMBL" id="AFJ02053.1"/>
    </source>
</evidence>
<dbReference type="STRING" id="754477.Q7C_884"/>
<dbReference type="InterPro" id="IPR009875">
    <property type="entry name" value="PilZ_domain"/>
</dbReference>
<comment type="subunit">
    <text evidence="1">Monomer in both c-di-GMP-bound and free forms.</text>
</comment>
<keyword evidence="4" id="KW-1185">Reference proteome</keyword>
<evidence type="ECO:0000256" key="1">
    <source>
        <dbReference type="PIRNR" id="PIRNR028141"/>
    </source>
</evidence>
<proteinExistence type="predicted"/>
<dbReference type="PATRIC" id="fig|754477.3.peg.873"/>
<protein>
    <recommendedName>
        <fullName evidence="1">Cyclic diguanosine monophosphate-binding protein</fullName>
        <shortName evidence="1">c-di-GMP-binding protein</shortName>
    </recommendedName>
    <alternativeName>
        <fullName evidence="1">Pilz domain-containing protein</fullName>
    </alternativeName>
</protein>
<reference evidence="3 4" key="1">
    <citation type="journal article" date="2012" name="J. Bacteriol.">
        <title>Complete genome sequences of Methylophaga sp. strain JAM1 and Methylophaga sp. strain JAM7.</title>
        <authorList>
            <person name="Villeneuve C."/>
            <person name="Martineau C."/>
            <person name="Mauffrey F."/>
            <person name="Villemur R."/>
        </authorList>
    </citation>
    <scope>NUCLEOTIDE SEQUENCE [LARGE SCALE GENOMIC DNA]</scope>
    <source>
        <strain evidence="3 4">JAM7</strain>
    </source>
</reference>
<accession>I1YGL0</accession>
<dbReference type="SUPFAM" id="SSF141371">
    <property type="entry name" value="PilZ domain-like"/>
    <property type="match status" value="1"/>
</dbReference>
<keyword evidence="1" id="KW-0973">c-di-GMP</keyword>
<evidence type="ECO:0000313" key="4">
    <source>
        <dbReference type="Proteomes" id="UP000009145"/>
    </source>
</evidence>
<dbReference type="GO" id="GO:0035438">
    <property type="term" value="F:cyclic-di-GMP binding"/>
    <property type="evidence" value="ECO:0007669"/>
    <property type="project" value="InterPro"/>
</dbReference>
<dbReference type="InterPro" id="IPR027021">
    <property type="entry name" value="C-di-GMP_BP_PA4608"/>
</dbReference>
<dbReference type="Pfam" id="PF07238">
    <property type="entry name" value="PilZ"/>
    <property type="match status" value="1"/>
</dbReference>
<dbReference type="eggNOG" id="ENOG5032YUI">
    <property type="taxonomic scope" value="Bacteria"/>
</dbReference>
<dbReference type="Proteomes" id="UP000009145">
    <property type="component" value="Chromosome"/>
</dbReference>
<dbReference type="Gene3D" id="2.40.10.220">
    <property type="entry name" value="predicted glycosyltransferase like domains"/>
    <property type="match status" value="1"/>
</dbReference>
<organism evidence="3 4">
    <name type="scientific">Methylophaga frappieri (strain ATCC BAA-2434 / DSM 25690 / JAM7)</name>
    <dbReference type="NCBI Taxonomy" id="754477"/>
    <lineage>
        <taxon>Bacteria</taxon>
        <taxon>Pseudomonadati</taxon>
        <taxon>Pseudomonadota</taxon>
        <taxon>Gammaproteobacteria</taxon>
        <taxon>Thiotrichales</taxon>
        <taxon>Piscirickettsiaceae</taxon>
        <taxon>Methylophaga</taxon>
    </lineage>
</organism>
<gene>
    <name evidence="3" type="ordered locus">Q7C_884</name>
</gene>
<keyword evidence="1" id="KW-0547">Nucleotide-binding</keyword>
<evidence type="ECO:0000259" key="2">
    <source>
        <dbReference type="Pfam" id="PF07238"/>
    </source>
</evidence>
<feature type="domain" description="PilZ" evidence="2">
    <location>
        <begin position="7"/>
        <end position="106"/>
    </location>
</feature>
<comment type="function">
    <text evidence="1">Binds the second messenger bis-(3'-5') cyclic dimeric guanosine monophosphate (c-di-GMP). Can bind two c-di-GMP molecules per monomer. May play a role in bacterial second-messenger regulated processes. Binding to c-di-GMP induces a conformational change of the C- and N-termini resulting in the exposure of a highly negative surface on one side of the protein to a possible effector protein.</text>
</comment>
<name>I1YGL0_METFJ</name>
<dbReference type="AlphaFoldDB" id="I1YGL0"/>
<dbReference type="RefSeq" id="WP_014703474.1">
    <property type="nucleotide sequence ID" value="NC_017856.1"/>
</dbReference>
<dbReference type="KEGG" id="mec:Q7C_884"/>
<dbReference type="PIRSF" id="PIRSF028141">
    <property type="entry name" value="C-di-GMP_BP_PA4608"/>
    <property type="match status" value="1"/>
</dbReference>
<dbReference type="EMBL" id="CP003380">
    <property type="protein sequence ID" value="AFJ02053.1"/>
    <property type="molecule type" value="Genomic_DNA"/>
</dbReference>
<sequence length="131" mass="14664">MSDTLTEQRRFTRIPFSAIAHLHSGQTESYRDCQVLDLSLNGLLMQIPQNWQGKLGQSFSILLQVSDDQIEITMQAKVAHISSTAVGFQCQQIDLDSISHLKKLIALNLGDERLLDRQLLALTQSLKPTTS</sequence>
<dbReference type="HOGENOM" id="CLU_146776_0_1_6"/>
<dbReference type="OrthoDB" id="5298508at2"/>